<proteinExistence type="predicted"/>
<reference evidence="2" key="1">
    <citation type="submission" date="2021-04" db="EMBL/GenBank/DDBJ databases">
        <authorList>
            <person name="Tunstrom K."/>
        </authorList>
    </citation>
    <scope>NUCLEOTIDE SEQUENCE</scope>
</reference>
<evidence type="ECO:0000256" key="1">
    <source>
        <dbReference type="SAM" id="MobiDB-lite"/>
    </source>
</evidence>
<accession>A0A8S3W5D9</accession>
<keyword evidence="3" id="KW-1185">Reference proteome</keyword>
<gene>
    <name evidence="2" type="ORF">PAPOLLO_LOCUS2335</name>
</gene>
<protein>
    <submittedName>
        <fullName evidence="2">(apollo) hypothetical protein</fullName>
    </submittedName>
</protein>
<evidence type="ECO:0000313" key="3">
    <source>
        <dbReference type="Proteomes" id="UP000691718"/>
    </source>
</evidence>
<comment type="caution">
    <text evidence="2">The sequence shown here is derived from an EMBL/GenBank/DDBJ whole genome shotgun (WGS) entry which is preliminary data.</text>
</comment>
<dbReference type="AlphaFoldDB" id="A0A8S3W5D9"/>
<feature type="region of interest" description="Disordered" evidence="1">
    <location>
        <begin position="114"/>
        <end position="140"/>
    </location>
</feature>
<dbReference type="Proteomes" id="UP000691718">
    <property type="component" value="Unassembled WGS sequence"/>
</dbReference>
<dbReference type="PANTHER" id="PTHR23272">
    <property type="entry name" value="BED FINGER-RELATED"/>
    <property type="match status" value="1"/>
</dbReference>
<sequence length="192" mass="21541">MESAARYFEVDGLPHFGCLAHKLNLVIQDALKEIGDTLTKVQSLQELYDPVKKLAEKLKEGMKTRLGNLERNETISLSTILDPRFKLKAIKNKEQIEHLKNILKIKIINEINSKNQPVNSGEPVPSSSSSSSEPATSAANPVQLQTLSLWSEFDTETDKEFSLKTSDVGAAEELDKYLADNLIKRTERPLKY</sequence>
<dbReference type="EMBL" id="CAJQZP010000160">
    <property type="protein sequence ID" value="CAG4941829.1"/>
    <property type="molecule type" value="Genomic_DNA"/>
</dbReference>
<evidence type="ECO:0000313" key="2">
    <source>
        <dbReference type="EMBL" id="CAG4941829.1"/>
    </source>
</evidence>
<organism evidence="2 3">
    <name type="scientific">Parnassius apollo</name>
    <name type="common">Apollo butterfly</name>
    <name type="synonym">Papilio apollo</name>
    <dbReference type="NCBI Taxonomy" id="110799"/>
    <lineage>
        <taxon>Eukaryota</taxon>
        <taxon>Metazoa</taxon>
        <taxon>Ecdysozoa</taxon>
        <taxon>Arthropoda</taxon>
        <taxon>Hexapoda</taxon>
        <taxon>Insecta</taxon>
        <taxon>Pterygota</taxon>
        <taxon>Neoptera</taxon>
        <taxon>Endopterygota</taxon>
        <taxon>Lepidoptera</taxon>
        <taxon>Glossata</taxon>
        <taxon>Ditrysia</taxon>
        <taxon>Papilionoidea</taxon>
        <taxon>Papilionidae</taxon>
        <taxon>Parnassiinae</taxon>
        <taxon>Parnassini</taxon>
        <taxon>Parnassius</taxon>
        <taxon>Parnassius</taxon>
    </lineage>
</organism>
<name>A0A8S3W5D9_PARAO</name>
<dbReference type="OrthoDB" id="1607513at2759"/>